<evidence type="ECO:0000313" key="2">
    <source>
        <dbReference type="Proteomes" id="UP000324222"/>
    </source>
</evidence>
<name>A0A5B7DWS6_PORTR</name>
<protein>
    <submittedName>
        <fullName evidence="1">Uncharacterized protein</fullName>
    </submittedName>
</protein>
<evidence type="ECO:0000313" key="1">
    <source>
        <dbReference type="EMBL" id="MPC25878.1"/>
    </source>
</evidence>
<dbReference type="Proteomes" id="UP000324222">
    <property type="component" value="Unassembled WGS sequence"/>
</dbReference>
<keyword evidence="2" id="KW-1185">Reference proteome</keyword>
<accession>A0A5B7DWS6</accession>
<sequence length="74" mass="8809">MERSLKTLRYQLWVHESVFFVQCKPSISMRLGVNRVELRSEIPMQQYRHTVFGTAKHTLIYTAYNRTAGTYIKK</sequence>
<reference evidence="1 2" key="1">
    <citation type="submission" date="2019-05" db="EMBL/GenBank/DDBJ databases">
        <title>Another draft genome of Portunus trituberculatus and its Hox gene families provides insights of decapod evolution.</title>
        <authorList>
            <person name="Jeong J.-H."/>
            <person name="Song I."/>
            <person name="Kim S."/>
            <person name="Choi T."/>
            <person name="Kim D."/>
            <person name="Ryu S."/>
            <person name="Kim W."/>
        </authorList>
    </citation>
    <scope>NUCLEOTIDE SEQUENCE [LARGE SCALE GENOMIC DNA]</scope>
    <source>
        <tissue evidence="1">Muscle</tissue>
    </source>
</reference>
<dbReference type="AlphaFoldDB" id="A0A5B7DWS6"/>
<gene>
    <name evidence="1" type="ORF">E2C01_019001</name>
</gene>
<proteinExistence type="predicted"/>
<organism evidence="1 2">
    <name type="scientific">Portunus trituberculatus</name>
    <name type="common">Swimming crab</name>
    <name type="synonym">Neptunus trituberculatus</name>
    <dbReference type="NCBI Taxonomy" id="210409"/>
    <lineage>
        <taxon>Eukaryota</taxon>
        <taxon>Metazoa</taxon>
        <taxon>Ecdysozoa</taxon>
        <taxon>Arthropoda</taxon>
        <taxon>Crustacea</taxon>
        <taxon>Multicrustacea</taxon>
        <taxon>Malacostraca</taxon>
        <taxon>Eumalacostraca</taxon>
        <taxon>Eucarida</taxon>
        <taxon>Decapoda</taxon>
        <taxon>Pleocyemata</taxon>
        <taxon>Brachyura</taxon>
        <taxon>Eubrachyura</taxon>
        <taxon>Portunoidea</taxon>
        <taxon>Portunidae</taxon>
        <taxon>Portuninae</taxon>
        <taxon>Portunus</taxon>
    </lineage>
</organism>
<dbReference type="EMBL" id="VSRR010001522">
    <property type="protein sequence ID" value="MPC25878.1"/>
    <property type="molecule type" value="Genomic_DNA"/>
</dbReference>
<comment type="caution">
    <text evidence="1">The sequence shown here is derived from an EMBL/GenBank/DDBJ whole genome shotgun (WGS) entry which is preliminary data.</text>
</comment>